<organism evidence="1 2">
    <name type="scientific">Taibaiella lutea</name>
    <dbReference type="NCBI Taxonomy" id="2608001"/>
    <lineage>
        <taxon>Bacteria</taxon>
        <taxon>Pseudomonadati</taxon>
        <taxon>Bacteroidota</taxon>
        <taxon>Chitinophagia</taxon>
        <taxon>Chitinophagales</taxon>
        <taxon>Chitinophagaceae</taxon>
        <taxon>Taibaiella</taxon>
    </lineage>
</organism>
<evidence type="ECO:0008006" key="3">
    <source>
        <dbReference type="Google" id="ProtNLM"/>
    </source>
</evidence>
<protein>
    <recommendedName>
        <fullName evidence="3">Addiction module protein</fullName>
    </recommendedName>
</protein>
<dbReference type="EMBL" id="VWSH01000001">
    <property type="protein sequence ID" value="KAA5537325.1"/>
    <property type="molecule type" value="Genomic_DNA"/>
</dbReference>
<name>A0A5M6CWP7_9BACT</name>
<proteinExistence type="predicted"/>
<dbReference type="AlphaFoldDB" id="A0A5M6CWP7"/>
<dbReference type="Proteomes" id="UP000323632">
    <property type="component" value="Unassembled WGS sequence"/>
</dbReference>
<accession>A0A5M6CWP7</accession>
<dbReference type="RefSeq" id="WP_150031900.1">
    <property type="nucleotide sequence ID" value="NZ_VWSH01000001.1"/>
</dbReference>
<gene>
    <name evidence="1" type="ORF">F0919_06530</name>
</gene>
<reference evidence="1 2" key="1">
    <citation type="submission" date="2019-09" db="EMBL/GenBank/DDBJ databases">
        <title>Genome sequence and assembly of Taibaiella sp.</title>
        <authorList>
            <person name="Chhetri G."/>
        </authorList>
    </citation>
    <scope>NUCLEOTIDE SEQUENCE [LARGE SCALE GENOMIC DNA]</scope>
    <source>
        <strain evidence="1 2">KVB11</strain>
    </source>
</reference>
<evidence type="ECO:0000313" key="1">
    <source>
        <dbReference type="EMBL" id="KAA5537325.1"/>
    </source>
</evidence>
<keyword evidence="2" id="KW-1185">Reference proteome</keyword>
<evidence type="ECO:0000313" key="2">
    <source>
        <dbReference type="Proteomes" id="UP000323632"/>
    </source>
</evidence>
<comment type="caution">
    <text evidence="1">The sequence shown here is derived from an EMBL/GenBank/DDBJ whole genome shotgun (WGS) entry which is preliminary data.</text>
</comment>
<sequence length="82" mass="9405">MKNTARSLDKEINQYLGVLTIHQKEALLAVAKTFALNENTDVVYTDEFVTELNRRSLSLEDGSEKGYTWEEVKQRAKASLKR</sequence>